<dbReference type="OrthoDB" id="9776016at2"/>
<dbReference type="EMBL" id="CP034437">
    <property type="protein sequence ID" value="AZN38338.1"/>
    <property type="molecule type" value="Genomic_DNA"/>
</dbReference>
<dbReference type="PANTHER" id="PTHR43245">
    <property type="entry name" value="BIFUNCTIONAL POLYMYXIN RESISTANCE PROTEIN ARNA"/>
    <property type="match status" value="1"/>
</dbReference>
<dbReference type="Proteomes" id="UP000272528">
    <property type="component" value="Chromosome"/>
</dbReference>
<dbReference type="Pfam" id="PF01370">
    <property type="entry name" value="Epimerase"/>
    <property type="match status" value="1"/>
</dbReference>
<feature type="domain" description="NAD-dependent epimerase/dehydratase" evidence="1">
    <location>
        <begin position="7"/>
        <end position="227"/>
    </location>
</feature>
<dbReference type="InterPro" id="IPR036291">
    <property type="entry name" value="NAD(P)-bd_dom_sf"/>
</dbReference>
<dbReference type="KEGG" id="palb:EJC50_00580"/>
<evidence type="ECO:0000313" key="3">
    <source>
        <dbReference type="Proteomes" id="UP000272528"/>
    </source>
</evidence>
<dbReference type="AlphaFoldDB" id="A0A3Q8X1N0"/>
<protein>
    <submittedName>
        <fullName evidence="2">NAD-dependent epimerase/dehydratase family protein</fullName>
    </submittedName>
</protein>
<name>A0A3Q8X1N0_9BACL</name>
<accession>A0A3Q8X1N0</accession>
<dbReference type="SUPFAM" id="SSF51735">
    <property type="entry name" value="NAD(P)-binding Rossmann-fold domains"/>
    <property type="match status" value="1"/>
</dbReference>
<sequence length="348" mass="38949">MTKTKRVLIVGGTGLISTAITKQLLAQGDVEVWHYNRGRGNQAAVNDGVRTIQGDRTDYARFEAQMEEAGPFDCVIDMIGFKAEEAESAVRAFYGRVGQYIYCSTVDVYSKQGNAYPVAEDGERNASPTFSYAYNKVLSENILLAAHDAERFPVTIIRPAQTYGGSGTAVPSVADGNYQMKRLREGRPILVHGDGMSIWVACHRDDVARAFVNAIGNEATLGKAYNVTGEEWMTYDRYWQIVARELGVPEPSIVHIPTNLLGKLLPKKAEWCVENFRYNNIFDNRAARRDLDFRYTVTWEEGIRDVIRELDESGAIEAAGERPWYDALLASWSEAERLMGMQMVGMDD</sequence>
<dbReference type="RefSeq" id="WP_126011390.1">
    <property type="nucleotide sequence ID" value="NZ_CP034437.1"/>
</dbReference>
<evidence type="ECO:0000313" key="2">
    <source>
        <dbReference type="EMBL" id="AZN38338.1"/>
    </source>
</evidence>
<gene>
    <name evidence="2" type="ORF">EJC50_00580</name>
</gene>
<organism evidence="2 3">
    <name type="scientific">Paenibacillus albus</name>
    <dbReference type="NCBI Taxonomy" id="2495582"/>
    <lineage>
        <taxon>Bacteria</taxon>
        <taxon>Bacillati</taxon>
        <taxon>Bacillota</taxon>
        <taxon>Bacilli</taxon>
        <taxon>Bacillales</taxon>
        <taxon>Paenibacillaceae</taxon>
        <taxon>Paenibacillus</taxon>
    </lineage>
</organism>
<dbReference type="InterPro" id="IPR001509">
    <property type="entry name" value="Epimerase_deHydtase"/>
</dbReference>
<keyword evidence="3" id="KW-1185">Reference proteome</keyword>
<dbReference type="InterPro" id="IPR050177">
    <property type="entry name" value="Lipid_A_modif_metabolic_enz"/>
</dbReference>
<evidence type="ECO:0000259" key="1">
    <source>
        <dbReference type="Pfam" id="PF01370"/>
    </source>
</evidence>
<dbReference type="Gene3D" id="3.40.50.720">
    <property type="entry name" value="NAD(P)-binding Rossmann-like Domain"/>
    <property type="match status" value="1"/>
</dbReference>
<proteinExistence type="predicted"/>
<reference evidence="3" key="1">
    <citation type="submission" date="2018-12" db="EMBL/GenBank/DDBJ databases">
        <title>Genome sequence of Peanibacillus sp.</title>
        <authorList>
            <person name="Subramani G."/>
            <person name="Srinivasan S."/>
            <person name="Kim M.K."/>
        </authorList>
    </citation>
    <scope>NUCLEOTIDE SEQUENCE [LARGE SCALE GENOMIC DNA]</scope>
    <source>
        <strain evidence="3">18JY67-1</strain>
    </source>
</reference>